<sequence length="60" mass="6439">MRLQRGHIRALCSRSGKEKRLHEVQRGRAAELESANATHPPSAPAEPTSGAVTMFGEAEG</sequence>
<feature type="region of interest" description="Disordered" evidence="1">
    <location>
        <begin position="1"/>
        <end position="60"/>
    </location>
</feature>
<evidence type="ECO:0000256" key="1">
    <source>
        <dbReference type="SAM" id="MobiDB-lite"/>
    </source>
</evidence>
<protein>
    <submittedName>
        <fullName evidence="2">Uncharacterized protein</fullName>
    </submittedName>
</protein>
<dbReference type="Proteomes" id="UP000256304">
    <property type="component" value="Unassembled WGS sequence"/>
</dbReference>
<feature type="compositionally biased region" description="Basic and acidic residues" evidence="1">
    <location>
        <begin position="15"/>
        <end position="31"/>
    </location>
</feature>
<organism evidence="2 3">
    <name type="scientific">Paenibacillus taihuensis</name>
    <dbReference type="NCBI Taxonomy" id="1156355"/>
    <lineage>
        <taxon>Bacteria</taxon>
        <taxon>Bacillati</taxon>
        <taxon>Bacillota</taxon>
        <taxon>Bacilli</taxon>
        <taxon>Bacillales</taxon>
        <taxon>Paenibacillaceae</taxon>
        <taxon>Paenibacillus</taxon>
    </lineage>
</organism>
<reference evidence="2 3" key="1">
    <citation type="submission" date="2018-08" db="EMBL/GenBank/DDBJ databases">
        <title>Genomic Encyclopedia of Type Strains, Phase III (KMG-III): the genomes of soil and plant-associated and newly described type strains.</title>
        <authorList>
            <person name="Whitman W."/>
        </authorList>
    </citation>
    <scope>NUCLEOTIDE SEQUENCE [LARGE SCALE GENOMIC DNA]</scope>
    <source>
        <strain evidence="2 3">CGMCC 1.10966</strain>
    </source>
</reference>
<evidence type="ECO:0000313" key="2">
    <source>
        <dbReference type="EMBL" id="REE57473.1"/>
    </source>
</evidence>
<proteinExistence type="predicted"/>
<gene>
    <name evidence="2" type="ORF">A8990_15419</name>
</gene>
<dbReference type="AlphaFoldDB" id="A0A3D9Q9S0"/>
<name>A0A3D9Q9S0_9BACL</name>
<keyword evidence="3" id="KW-1185">Reference proteome</keyword>
<comment type="caution">
    <text evidence="2">The sequence shown here is derived from an EMBL/GenBank/DDBJ whole genome shotgun (WGS) entry which is preliminary data.</text>
</comment>
<evidence type="ECO:0000313" key="3">
    <source>
        <dbReference type="Proteomes" id="UP000256304"/>
    </source>
</evidence>
<accession>A0A3D9Q9S0</accession>
<dbReference type="EMBL" id="QTTN01000054">
    <property type="protein sequence ID" value="REE57473.1"/>
    <property type="molecule type" value="Genomic_DNA"/>
</dbReference>